<dbReference type="SUPFAM" id="SSF55729">
    <property type="entry name" value="Acyl-CoA N-acyltransferases (Nat)"/>
    <property type="match status" value="1"/>
</dbReference>
<feature type="transmembrane region" description="Helical" evidence="1">
    <location>
        <begin position="49"/>
        <end position="67"/>
    </location>
</feature>
<proteinExistence type="predicted"/>
<evidence type="ECO:0000256" key="1">
    <source>
        <dbReference type="SAM" id="Phobius"/>
    </source>
</evidence>
<dbReference type="AlphaFoldDB" id="A0A2T0KAD7"/>
<organism evidence="2 3">
    <name type="scientific">Actinoplanes italicus</name>
    <dbReference type="NCBI Taxonomy" id="113567"/>
    <lineage>
        <taxon>Bacteria</taxon>
        <taxon>Bacillati</taxon>
        <taxon>Actinomycetota</taxon>
        <taxon>Actinomycetes</taxon>
        <taxon>Micromonosporales</taxon>
        <taxon>Micromonosporaceae</taxon>
        <taxon>Actinoplanes</taxon>
    </lineage>
</organism>
<evidence type="ECO:0000313" key="2">
    <source>
        <dbReference type="EMBL" id="PRX19926.1"/>
    </source>
</evidence>
<comment type="caution">
    <text evidence="2">The sequence shown here is derived from an EMBL/GenBank/DDBJ whole genome shotgun (WGS) entry which is preliminary data.</text>
</comment>
<reference evidence="2 3" key="1">
    <citation type="submission" date="2018-03" db="EMBL/GenBank/DDBJ databases">
        <title>Genomic Encyclopedia of Archaeal and Bacterial Type Strains, Phase II (KMG-II): from individual species to whole genera.</title>
        <authorList>
            <person name="Goeker M."/>
        </authorList>
    </citation>
    <scope>NUCLEOTIDE SEQUENCE [LARGE SCALE GENOMIC DNA]</scope>
    <source>
        <strain evidence="2 3">DSM 43146</strain>
    </source>
</reference>
<evidence type="ECO:0000313" key="3">
    <source>
        <dbReference type="Proteomes" id="UP000239415"/>
    </source>
</evidence>
<keyword evidence="1" id="KW-0812">Transmembrane</keyword>
<evidence type="ECO:0008006" key="4">
    <source>
        <dbReference type="Google" id="ProtNLM"/>
    </source>
</evidence>
<sequence>MNVQVLPITSADVSRVAHFLHANLNTRISVDLWARTLTPPWKSTAPNHGFMLLAAGIVVGVYLAFYAERSVGGVRHRFCNLAGWCVLPQYRLLSVKLLRALLRQEGYHFTDLSPSGNVIPINERLGFRHLDSTLLAVPNVPWPSLPGRGRVVTSDPRRIEDLLAGEDLQLYVDHRETAAARHVVLADRGGVCYVVFRHDRPKGLPLFASLVHVTDPAVFRRMFRPFTRHLLLRYGIPATLLEPRVAGFHPRAAVRVPTARRRMFRSDTLQPQDIDLLYSELVCVPF</sequence>
<protein>
    <recommendedName>
        <fullName evidence="4">N-acetyltransferase domain-containing protein</fullName>
    </recommendedName>
</protein>
<dbReference type="InterPro" id="IPR016181">
    <property type="entry name" value="Acyl_CoA_acyltransferase"/>
</dbReference>
<name>A0A2T0KAD7_9ACTN</name>
<accession>A0A2T0KAD7</accession>
<dbReference type="Proteomes" id="UP000239415">
    <property type="component" value="Unassembled WGS sequence"/>
</dbReference>
<keyword evidence="1" id="KW-0472">Membrane</keyword>
<dbReference type="EMBL" id="PVMZ01000009">
    <property type="protein sequence ID" value="PRX19926.1"/>
    <property type="molecule type" value="Genomic_DNA"/>
</dbReference>
<keyword evidence="1" id="KW-1133">Transmembrane helix</keyword>
<keyword evidence="3" id="KW-1185">Reference proteome</keyword>
<dbReference type="RefSeq" id="WP_170153963.1">
    <property type="nucleotide sequence ID" value="NZ_BOMO01000080.1"/>
</dbReference>
<gene>
    <name evidence="2" type="ORF">CLV67_109191</name>
</gene>